<evidence type="ECO:0000256" key="4">
    <source>
        <dbReference type="ARBA" id="ARBA00022679"/>
    </source>
</evidence>
<dbReference type="PANTHER" id="PTHR11252">
    <property type="entry name" value="POLYRIBONUCLEOTIDE NUCLEOTIDYLTRANSFERASE"/>
    <property type="match status" value="1"/>
</dbReference>
<reference evidence="11 12" key="1">
    <citation type="journal article" date="2024" name="Nat. Commun.">
        <title>Phylogenomics reveals the evolutionary origins of lichenization in chlorophyte algae.</title>
        <authorList>
            <person name="Puginier C."/>
            <person name="Libourel C."/>
            <person name="Otte J."/>
            <person name="Skaloud P."/>
            <person name="Haon M."/>
            <person name="Grisel S."/>
            <person name="Petersen M."/>
            <person name="Berrin J.G."/>
            <person name="Delaux P.M."/>
            <person name="Dal Grande F."/>
            <person name="Keller J."/>
        </authorList>
    </citation>
    <scope>NUCLEOTIDE SEQUENCE [LARGE SCALE GENOMIC DNA]</scope>
    <source>
        <strain evidence="11 12">SAG 2145</strain>
    </source>
</reference>
<dbReference type="PROSITE" id="PS50084">
    <property type="entry name" value="KH_TYPE_1"/>
    <property type="match status" value="1"/>
</dbReference>
<dbReference type="Gene3D" id="3.30.230.70">
    <property type="entry name" value="GHMP Kinase, N-terminal domain"/>
    <property type="match status" value="2"/>
</dbReference>
<dbReference type="FunFam" id="3.30.1370.10:FF:000001">
    <property type="entry name" value="Polyribonucleotide nucleotidyltransferase"/>
    <property type="match status" value="1"/>
</dbReference>
<dbReference type="Pfam" id="PF01138">
    <property type="entry name" value="RNase_PH"/>
    <property type="match status" value="2"/>
</dbReference>
<evidence type="ECO:0000313" key="12">
    <source>
        <dbReference type="Proteomes" id="UP001438707"/>
    </source>
</evidence>
<dbReference type="InterPro" id="IPR003029">
    <property type="entry name" value="S1_domain"/>
</dbReference>
<dbReference type="GO" id="GO:0005829">
    <property type="term" value="C:cytosol"/>
    <property type="evidence" value="ECO:0007669"/>
    <property type="project" value="TreeGrafter"/>
</dbReference>
<dbReference type="Pfam" id="PF00575">
    <property type="entry name" value="S1"/>
    <property type="match status" value="2"/>
</dbReference>
<dbReference type="InterPro" id="IPR004088">
    <property type="entry name" value="KH_dom_type_1"/>
</dbReference>
<comment type="similarity">
    <text evidence="1">Belongs to the polyribonucleotide nucleotidyltransferase family.</text>
</comment>
<comment type="caution">
    <text evidence="11">The sequence shown here is derived from an EMBL/GenBank/DDBJ whole genome shotgun (WGS) entry which is preliminary data.</text>
</comment>
<keyword evidence="5" id="KW-0819">tRNA processing</keyword>
<dbReference type="FunFam" id="3.30.230.70:FF:000001">
    <property type="entry name" value="Polyribonucleotide nucleotidyltransferase"/>
    <property type="match status" value="1"/>
</dbReference>
<evidence type="ECO:0000256" key="3">
    <source>
        <dbReference type="ARBA" id="ARBA00022552"/>
    </source>
</evidence>
<evidence type="ECO:0000256" key="2">
    <source>
        <dbReference type="ARBA" id="ARBA00012416"/>
    </source>
</evidence>
<dbReference type="GO" id="GO:0000958">
    <property type="term" value="P:mitochondrial mRNA catabolic process"/>
    <property type="evidence" value="ECO:0007669"/>
    <property type="project" value="TreeGrafter"/>
</dbReference>
<dbReference type="CDD" id="cd02393">
    <property type="entry name" value="KH-I_PNPase"/>
    <property type="match status" value="1"/>
</dbReference>
<dbReference type="GO" id="GO:0004654">
    <property type="term" value="F:polyribonucleotide nucleotidyltransferase activity"/>
    <property type="evidence" value="ECO:0007669"/>
    <property type="project" value="UniProtKB-EC"/>
</dbReference>
<dbReference type="InterPro" id="IPR027408">
    <property type="entry name" value="PNPase/RNase_PH_dom_sf"/>
</dbReference>
<sequence length="871" mass="93408">MYDVGPEVVLLFFEPDKAEETQKEVKIPFGSRQITLQHGEIGRQANGAVTLQDGDTVIYSTACCGEEAATDGSYTPLTVNYNERFSAAGRTSGGFLKRDARQRDNEVLVSRLVDRPLRPMFPQGWANDTQVLTWVMSYDGAHSPEPLAITAASAALVISDIPLTKAVAGVRVAMLPTGGFVVNPTQDQLATSRLDLIMAGTSEAVLMIEGFADFLTNAEMVEAIGAGSKAIADTCRALESLQVQIGKAKRQAIPPVGKELQSLIESVARPEVEAVLAASEAKLKMSGQLYEVKQQTLKKLQGQDDPALQEQARQAFRSQEQTAKKLRAKHRQDLLANETVQTSEEEATLPLLDESDDGLAEGLSDAVGLVMKAVVSDVLRHNAREDGRRPDGRSLDGVRRITSRASVLPCTHGSSLFTRGETQALSVATLGPSTSAQREDGMQLDSDAAKRFYLQYFFPPSCVGETGRVGGVSRRELGHGSLAERGLAPTIPSEEDFPYTIRVESTITESNGSSSMASVCAGSLALQDAGVPVSRPVAGVAMGLLLFPDGQHRILTDITGFEDGHGDMDFKTAGDGESITAFQMDIKVEGITLDILADALDKAQAARQQVLAAMADCSPPPARVMSARAPRIEKFDIPADKIGALVGPGGKVIKAIQQSCGCVVQVDSINPAVEIVAGSAEQMELAKSQVNIVLGNIQPGAIFRGCRVTRLERFGVFVEIAPGKEGLVHQSELDLKSVRNVPDKYAEGDLLDVMLLEIQDTGKLSLSRKAVLQQDAGEDYVPAPEPSPLEVGEIIKGAPIASIKDFGCFVEVRPGKQGLLHLSQLALEFVKSPYDLFQEGDTVDVKVIEIKNNRISLSRKALLMDAEPVAR</sequence>
<dbReference type="GO" id="GO:0006364">
    <property type="term" value="P:rRNA processing"/>
    <property type="evidence" value="ECO:0007669"/>
    <property type="project" value="UniProtKB-KW"/>
</dbReference>
<feature type="domain" description="S1 motif" evidence="10">
    <location>
        <begin position="792"/>
        <end position="860"/>
    </location>
</feature>
<dbReference type="Gene3D" id="2.40.50.140">
    <property type="entry name" value="Nucleic acid-binding proteins"/>
    <property type="match status" value="2"/>
</dbReference>
<dbReference type="InterPro" id="IPR036612">
    <property type="entry name" value="KH_dom_type_1_sf"/>
</dbReference>
<keyword evidence="7 9" id="KW-0694">RNA-binding</keyword>
<dbReference type="InterPro" id="IPR012340">
    <property type="entry name" value="NA-bd_OB-fold"/>
</dbReference>
<protein>
    <recommendedName>
        <fullName evidence="2">polyribonucleotide nucleotidyltransferase</fullName>
        <ecNumber evidence="2">2.7.7.8</ecNumber>
    </recommendedName>
    <alternativeName>
        <fullName evidence="8">Polynucleotide phosphorylase 1</fullName>
    </alternativeName>
</protein>
<dbReference type="AlphaFoldDB" id="A0AAW1RBR5"/>
<dbReference type="GO" id="GO:0003723">
    <property type="term" value="F:RNA binding"/>
    <property type="evidence" value="ECO:0007669"/>
    <property type="project" value="UniProtKB-UniRule"/>
</dbReference>
<evidence type="ECO:0000259" key="10">
    <source>
        <dbReference type="PROSITE" id="PS50126"/>
    </source>
</evidence>
<dbReference type="EC" id="2.7.7.8" evidence="2"/>
<dbReference type="GO" id="GO:0005739">
    <property type="term" value="C:mitochondrion"/>
    <property type="evidence" value="ECO:0007669"/>
    <property type="project" value="TreeGrafter"/>
</dbReference>
<organism evidence="11 12">
    <name type="scientific">Apatococcus lobatus</name>
    <dbReference type="NCBI Taxonomy" id="904363"/>
    <lineage>
        <taxon>Eukaryota</taxon>
        <taxon>Viridiplantae</taxon>
        <taxon>Chlorophyta</taxon>
        <taxon>core chlorophytes</taxon>
        <taxon>Trebouxiophyceae</taxon>
        <taxon>Chlorellales</taxon>
        <taxon>Chlorellaceae</taxon>
        <taxon>Apatococcus</taxon>
    </lineage>
</organism>
<dbReference type="InterPro" id="IPR015847">
    <property type="entry name" value="ExoRNase_PH_dom2"/>
</dbReference>
<evidence type="ECO:0000256" key="6">
    <source>
        <dbReference type="ARBA" id="ARBA00022695"/>
    </source>
</evidence>
<gene>
    <name evidence="11" type="ORF">WJX74_006445</name>
</gene>
<evidence type="ECO:0000256" key="8">
    <source>
        <dbReference type="ARBA" id="ARBA00031451"/>
    </source>
</evidence>
<dbReference type="CDD" id="cd11364">
    <property type="entry name" value="RNase_PH_PNPase_2"/>
    <property type="match status" value="1"/>
</dbReference>
<feature type="domain" description="S1 motif" evidence="10">
    <location>
        <begin position="700"/>
        <end position="769"/>
    </location>
</feature>
<dbReference type="SUPFAM" id="SSF54211">
    <property type="entry name" value="Ribosomal protein S5 domain 2-like"/>
    <property type="match status" value="2"/>
</dbReference>
<dbReference type="GO" id="GO:0000965">
    <property type="term" value="P:mitochondrial RNA 3'-end processing"/>
    <property type="evidence" value="ECO:0007669"/>
    <property type="project" value="TreeGrafter"/>
</dbReference>
<dbReference type="NCBIfam" id="NF008805">
    <property type="entry name" value="PRK11824.1"/>
    <property type="match status" value="1"/>
</dbReference>
<evidence type="ECO:0000313" key="11">
    <source>
        <dbReference type="EMBL" id="KAK9830771.1"/>
    </source>
</evidence>
<dbReference type="InterPro" id="IPR012162">
    <property type="entry name" value="PNPase"/>
</dbReference>
<dbReference type="SMART" id="SM00322">
    <property type="entry name" value="KH"/>
    <property type="match status" value="1"/>
</dbReference>
<evidence type="ECO:0000256" key="7">
    <source>
        <dbReference type="ARBA" id="ARBA00022884"/>
    </source>
</evidence>
<dbReference type="InterPro" id="IPR004087">
    <property type="entry name" value="KH_dom"/>
</dbReference>
<dbReference type="PROSITE" id="PS50126">
    <property type="entry name" value="S1"/>
    <property type="match status" value="2"/>
</dbReference>
<dbReference type="Pfam" id="PF00013">
    <property type="entry name" value="KH_1"/>
    <property type="match status" value="1"/>
</dbReference>
<evidence type="ECO:0000256" key="5">
    <source>
        <dbReference type="ARBA" id="ARBA00022694"/>
    </source>
</evidence>
<keyword evidence="12" id="KW-1185">Reference proteome</keyword>
<dbReference type="InterPro" id="IPR001247">
    <property type="entry name" value="ExoRNase_PH_dom1"/>
</dbReference>
<dbReference type="GO" id="GO:0000175">
    <property type="term" value="F:3'-5'-RNA exonuclease activity"/>
    <property type="evidence" value="ECO:0007669"/>
    <property type="project" value="TreeGrafter"/>
</dbReference>
<keyword evidence="4" id="KW-0808">Transferase</keyword>
<dbReference type="InterPro" id="IPR020568">
    <property type="entry name" value="Ribosomal_Su5_D2-typ_SF"/>
</dbReference>
<dbReference type="EMBL" id="JALJOS010000015">
    <property type="protein sequence ID" value="KAK9830771.1"/>
    <property type="molecule type" value="Genomic_DNA"/>
</dbReference>
<dbReference type="Proteomes" id="UP001438707">
    <property type="component" value="Unassembled WGS sequence"/>
</dbReference>
<dbReference type="Gene3D" id="3.30.1370.10">
    <property type="entry name" value="K Homology domain, type 1"/>
    <property type="match status" value="1"/>
</dbReference>
<dbReference type="SUPFAM" id="SSF55666">
    <property type="entry name" value="Ribonuclease PH domain 2-like"/>
    <property type="match status" value="2"/>
</dbReference>
<dbReference type="Pfam" id="PF03725">
    <property type="entry name" value="RNase_PH_C"/>
    <property type="match status" value="1"/>
</dbReference>
<dbReference type="SUPFAM" id="SSF54791">
    <property type="entry name" value="Eukaryotic type KH-domain (KH-domain type I)"/>
    <property type="match status" value="1"/>
</dbReference>
<accession>A0AAW1RBR5</accession>
<evidence type="ECO:0000256" key="1">
    <source>
        <dbReference type="ARBA" id="ARBA00007404"/>
    </source>
</evidence>
<dbReference type="SMART" id="SM00316">
    <property type="entry name" value="S1"/>
    <property type="match status" value="2"/>
</dbReference>
<name>A0AAW1RBR5_9CHLO</name>
<keyword evidence="3" id="KW-0698">rRNA processing</keyword>
<dbReference type="SUPFAM" id="SSF50249">
    <property type="entry name" value="Nucleic acid-binding proteins"/>
    <property type="match status" value="2"/>
</dbReference>
<dbReference type="GO" id="GO:0008033">
    <property type="term" value="P:tRNA processing"/>
    <property type="evidence" value="ECO:0007669"/>
    <property type="project" value="UniProtKB-KW"/>
</dbReference>
<dbReference type="GO" id="GO:0009570">
    <property type="term" value="C:chloroplast stroma"/>
    <property type="evidence" value="ECO:0007669"/>
    <property type="project" value="TreeGrafter"/>
</dbReference>
<dbReference type="PANTHER" id="PTHR11252:SF0">
    <property type="entry name" value="POLYRIBONUCLEOTIDE NUCLEOTIDYLTRANSFERASE 1, MITOCHONDRIAL"/>
    <property type="match status" value="1"/>
</dbReference>
<proteinExistence type="inferred from homology"/>
<evidence type="ECO:0000256" key="9">
    <source>
        <dbReference type="PROSITE-ProRule" id="PRU00117"/>
    </source>
</evidence>
<dbReference type="InterPro" id="IPR036345">
    <property type="entry name" value="ExoRNase_PH_dom2_sf"/>
</dbReference>
<keyword evidence="6" id="KW-0548">Nucleotidyltransferase</keyword>